<dbReference type="Pfam" id="PF03140">
    <property type="entry name" value="DUF247"/>
    <property type="match status" value="1"/>
</dbReference>
<keyword evidence="2" id="KW-1185">Reference proteome</keyword>
<dbReference type="PANTHER" id="PTHR31170">
    <property type="entry name" value="BNAC04G53230D PROTEIN"/>
    <property type="match status" value="1"/>
</dbReference>
<sequence>MTSNQGTPDHILVQMPEAEEQRSEFVMEKCKEFTSAMEDVRKQGGVSSSQGTKPLIQRVSTVLKEMKSDFKKCFEPMLVALGPLHHGNPKFDRAEESKLKYAAVFAFENKTSGDILFGKIMKEIQDLRNCYKPKDTEGYDDEKLAWMLFIDGCAVLCAIHYGMKRQFEKLNTKVDRLIFAQLDLFLLENQIPYRVLQILIDSAIDPQEWKQSITNFISQNLMTNIDRDQHKSRINAAEGREDYAHLLERLRRELLTGVDEDEQKSNMIGRMLLRCGDSRTNRIRKTFRSIKELKESGIHVKPSKTRNLQNISFYCRFLGKIRMPRLLVDDSTAAMFMNLVALEMCRDFNNNFEVTAYLCFLDSLIDTAEDVKELRVVGMLHNYLGSDEEVADLFNKMSRDLVPDQGMYSVVIDDIHKFCNNPWTPAAAQVYYTHFSSPWTFIALLGAIISLLFSATQAYFSLPGNRPENEQSPH</sequence>
<protein>
    <submittedName>
        <fullName evidence="1">Uncharacterized protein</fullName>
    </submittedName>
</protein>
<evidence type="ECO:0000313" key="1">
    <source>
        <dbReference type="EMBL" id="KAK8541967.1"/>
    </source>
</evidence>
<comment type="caution">
    <text evidence="1">The sequence shown here is derived from an EMBL/GenBank/DDBJ whole genome shotgun (WGS) entry which is preliminary data.</text>
</comment>
<gene>
    <name evidence="1" type="ORF">V6N12_014580</name>
</gene>
<evidence type="ECO:0000313" key="2">
    <source>
        <dbReference type="Proteomes" id="UP001472677"/>
    </source>
</evidence>
<dbReference type="Proteomes" id="UP001472677">
    <property type="component" value="Unassembled WGS sequence"/>
</dbReference>
<dbReference type="EMBL" id="JBBPBM010000024">
    <property type="protein sequence ID" value="KAK8541967.1"/>
    <property type="molecule type" value="Genomic_DNA"/>
</dbReference>
<reference evidence="1 2" key="1">
    <citation type="journal article" date="2024" name="G3 (Bethesda)">
        <title>Genome assembly of Hibiscus sabdariffa L. provides insights into metabolisms of medicinal natural products.</title>
        <authorList>
            <person name="Kim T."/>
        </authorList>
    </citation>
    <scope>NUCLEOTIDE SEQUENCE [LARGE SCALE GENOMIC DNA]</scope>
    <source>
        <strain evidence="1">TK-2024</strain>
        <tissue evidence="1">Old leaves</tissue>
    </source>
</reference>
<proteinExistence type="predicted"/>
<name>A0ABR2DKL2_9ROSI</name>
<dbReference type="InterPro" id="IPR004158">
    <property type="entry name" value="DUF247_pln"/>
</dbReference>
<dbReference type="PANTHER" id="PTHR31170:SF25">
    <property type="entry name" value="BNAA09G04570D PROTEIN"/>
    <property type="match status" value="1"/>
</dbReference>
<accession>A0ABR2DKL2</accession>
<organism evidence="1 2">
    <name type="scientific">Hibiscus sabdariffa</name>
    <name type="common">roselle</name>
    <dbReference type="NCBI Taxonomy" id="183260"/>
    <lineage>
        <taxon>Eukaryota</taxon>
        <taxon>Viridiplantae</taxon>
        <taxon>Streptophyta</taxon>
        <taxon>Embryophyta</taxon>
        <taxon>Tracheophyta</taxon>
        <taxon>Spermatophyta</taxon>
        <taxon>Magnoliopsida</taxon>
        <taxon>eudicotyledons</taxon>
        <taxon>Gunneridae</taxon>
        <taxon>Pentapetalae</taxon>
        <taxon>rosids</taxon>
        <taxon>malvids</taxon>
        <taxon>Malvales</taxon>
        <taxon>Malvaceae</taxon>
        <taxon>Malvoideae</taxon>
        <taxon>Hibiscus</taxon>
    </lineage>
</organism>